<organism evidence="4">
    <name type="scientific">Sesamum calycinum</name>
    <dbReference type="NCBI Taxonomy" id="2727403"/>
    <lineage>
        <taxon>Eukaryota</taxon>
        <taxon>Viridiplantae</taxon>
        <taxon>Streptophyta</taxon>
        <taxon>Embryophyta</taxon>
        <taxon>Tracheophyta</taxon>
        <taxon>Spermatophyta</taxon>
        <taxon>Magnoliopsida</taxon>
        <taxon>eudicotyledons</taxon>
        <taxon>Gunneridae</taxon>
        <taxon>Pentapetalae</taxon>
        <taxon>asterids</taxon>
        <taxon>lamiids</taxon>
        <taxon>Lamiales</taxon>
        <taxon>Pedaliaceae</taxon>
        <taxon>Sesamum</taxon>
    </lineage>
</organism>
<dbReference type="SMART" id="SM00733">
    <property type="entry name" value="Mterf"/>
    <property type="match status" value="2"/>
</dbReference>
<dbReference type="Pfam" id="PF02536">
    <property type="entry name" value="mTERF"/>
    <property type="match status" value="2"/>
</dbReference>
<dbReference type="EMBL" id="JACGWM010001502">
    <property type="protein sequence ID" value="KAL0292563.1"/>
    <property type="molecule type" value="Genomic_DNA"/>
</dbReference>
<dbReference type="InterPro" id="IPR044982">
    <property type="entry name" value="AtOFT1-like"/>
</dbReference>
<name>A0AAW2JFI2_9LAMI</name>
<protein>
    <submittedName>
        <fullName evidence="4">O-fucosyltransferase 23</fullName>
    </submittedName>
</protein>
<dbReference type="InterPro" id="IPR038538">
    <property type="entry name" value="MTERF_sf"/>
</dbReference>
<keyword evidence="3" id="KW-0809">Transit peptide</keyword>
<accession>A0AAW2JFI2</accession>
<dbReference type="PANTHER" id="PTHR37220">
    <property type="entry name" value="O-FUCOSYLTRANSFERASE 23"/>
    <property type="match status" value="1"/>
</dbReference>
<dbReference type="Gene3D" id="1.25.70.10">
    <property type="entry name" value="Transcription termination factor 3, mitochondrial"/>
    <property type="match status" value="1"/>
</dbReference>
<comment type="similarity">
    <text evidence="1">Belongs to the mTERF family.</text>
</comment>
<dbReference type="AlphaFoldDB" id="A0AAW2JFI2"/>
<evidence type="ECO:0000256" key="3">
    <source>
        <dbReference type="ARBA" id="ARBA00022946"/>
    </source>
</evidence>
<evidence type="ECO:0000256" key="2">
    <source>
        <dbReference type="ARBA" id="ARBA00022472"/>
    </source>
</evidence>
<dbReference type="InterPro" id="IPR003690">
    <property type="entry name" value="MTERF"/>
</dbReference>
<keyword evidence="2" id="KW-0804">Transcription</keyword>
<sequence>MIIRLNNLFLFPAVIAKNPPLFHSPPVHAFSRIHFFHRFQLPFNNPEFLMPKSAAEPSVALSVDGIPRLAKTDAQAALFDYLHCTRGLSFLDAEHISKNSPRFLGDLIAKVEKEQDVSRALSRFFRYHPINEFEPFFESLGLSPTEFQSLLPRGLIFLNDDQVLLDNYHTLSDYGIPRSKIGRMYKEVNEIFGYEFGVLDRKLRAYEHLGSGKQVYVVVGALLKLGLKMNEVYALVLKNPQILSPKCSKNFWKALHFLFEIEMEPDNIVQILSIHLEILGSHSLKGPKTVLRNFNGDKHSLCESIKNDPSTFFNLAFKSNICNAEYVAARNPSNFVEKTEFLLRIGYVENSEEMVKALKRFRGRGDQLQERFDCLVQAGLDFNAVSSMVKQAPTVLNQTKDILEKKIDCLRNYLGYPVDSIVAFPSYLCYDIERISRRFSMYAWLREKGAAKPMLSVSTLVACSDARSNLQLFGGTHIGCDLSFSSALALAEKREINVGLVVIALVVRAVCLPRFSVFGSMEQSISLPVNNRLTLNPELDIGKSKFLEVPQIIWGLNNQKIAFARACLTARMLNRTLLMPSLSASLFYKEVDLLKPISFDKVFQFEKFNSLCRGFVQLGRHSQVSNTSDVFEIQKGVGGGGRSRKI</sequence>
<reference evidence="4" key="1">
    <citation type="submission" date="2020-06" db="EMBL/GenBank/DDBJ databases">
        <authorList>
            <person name="Li T."/>
            <person name="Hu X."/>
            <person name="Zhang T."/>
            <person name="Song X."/>
            <person name="Zhang H."/>
            <person name="Dai N."/>
            <person name="Sheng W."/>
            <person name="Hou X."/>
            <person name="Wei L."/>
        </authorList>
    </citation>
    <scope>NUCLEOTIDE SEQUENCE</scope>
    <source>
        <strain evidence="4">KEN8</strain>
        <tissue evidence="4">Leaf</tissue>
    </source>
</reference>
<comment type="caution">
    <text evidence="4">The sequence shown here is derived from an EMBL/GenBank/DDBJ whole genome shotgun (WGS) entry which is preliminary data.</text>
</comment>
<evidence type="ECO:0000256" key="1">
    <source>
        <dbReference type="ARBA" id="ARBA00007692"/>
    </source>
</evidence>
<keyword evidence="2" id="KW-0806">Transcription termination</keyword>
<reference evidence="4" key="2">
    <citation type="journal article" date="2024" name="Plant">
        <title>Genomic evolution and insights into agronomic trait innovations of Sesamum species.</title>
        <authorList>
            <person name="Miao H."/>
            <person name="Wang L."/>
            <person name="Qu L."/>
            <person name="Liu H."/>
            <person name="Sun Y."/>
            <person name="Le M."/>
            <person name="Wang Q."/>
            <person name="Wei S."/>
            <person name="Zheng Y."/>
            <person name="Lin W."/>
            <person name="Duan Y."/>
            <person name="Cao H."/>
            <person name="Xiong S."/>
            <person name="Wang X."/>
            <person name="Wei L."/>
            <person name="Li C."/>
            <person name="Ma Q."/>
            <person name="Ju M."/>
            <person name="Zhao R."/>
            <person name="Li G."/>
            <person name="Mu C."/>
            <person name="Tian Q."/>
            <person name="Mei H."/>
            <person name="Zhang T."/>
            <person name="Gao T."/>
            <person name="Zhang H."/>
        </authorList>
    </citation>
    <scope>NUCLEOTIDE SEQUENCE</scope>
    <source>
        <strain evidence="4">KEN8</strain>
    </source>
</reference>
<evidence type="ECO:0000313" key="4">
    <source>
        <dbReference type="EMBL" id="KAL0292563.1"/>
    </source>
</evidence>
<dbReference type="GO" id="GO:0006353">
    <property type="term" value="P:DNA-templated transcription termination"/>
    <property type="evidence" value="ECO:0007669"/>
    <property type="project" value="UniProtKB-KW"/>
</dbReference>
<dbReference type="PANTHER" id="PTHR37220:SF1">
    <property type="entry name" value="O-FUCOSYLTRANSFERASE 23"/>
    <property type="match status" value="1"/>
</dbReference>
<dbReference type="GO" id="GO:0009875">
    <property type="term" value="P:pollen-pistil interaction"/>
    <property type="evidence" value="ECO:0007669"/>
    <property type="project" value="InterPro"/>
</dbReference>
<gene>
    <name evidence="4" type="ORF">Scaly_2585200</name>
</gene>
<proteinExistence type="inferred from homology"/>
<keyword evidence="2" id="KW-0805">Transcription regulation</keyword>
<dbReference type="GO" id="GO:0003676">
    <property type="term" value="F:nucleic acid binding"/>
    <property type="evidence" value="ECO:0007669"/>
    <property type="project" value="InterPro"/>
</dbReference>